<dbReference type="Proteomes" id="UP001149140">
    <property type="component" value="Unassembled WGS sequence"/>
</dbReference>
<evidence type="ECO:0000313" key="2">
    <source>
        <dbReference type="Proteomes" id="UP001149140"/>
    </source>
</evidence>
<gene>
    <name evidence="1" type="ORF">OM076_37520</name>
</gene>
<proteinExistence type="predicted"/>
<accession>A0A9X3N2V0</accession>
<protein>
    <recommendedName>
        <fullName evidence="3">TIGR03118 family protein</fullName>
    </recommendedName>
</protein>
<evidence type="ECO:0000313" key="1">
    <source>
        <dbReference type="EMBL" id="MDA0166025.1"/>
    </source>
</evidence>
<feature type="non-terminal residue" evidence="1">
    <location>
        <position position="1"/>
    </location>
</feature>
<reference evidence="1" key="1">
    <citation type="submission" date="2022-10" db="EMBL/GenBank/DDBJ databases">
        <title>The WGS of Solirubrobacter ginsenosidimutans DSM 21036.</title>
        <authorList>
            <person name="Jiang Z."/>
        </authorList>
    </citation>
    <scope>NUCLEOTIDE SEQUENCE</scope>
    <source>
        <strain evidence="1">DSM 21036</strain>
    </source>
</reference>
<organism evidence="1 2">
    <name type="scientific">Solirubrobacter ginsenosidimutans</name>
    <dbReference type="NCBI Taxonomy" id="490573"/>
    <lineage>
        <taxon>Bacteria</taxon>
        <taxon>Bacillati</taxon>
        <taxon>Actinomycetota</taxon>
        <taxon>Thermoleophilia</taxon>
        <taxon>Solirubrobacterales</taxon>
        <taxon>Solirubrobacteraceae</taxon>
        <taxon>Solirubrobacter</taxon>
    </lineage>
</organism>
<dbReference type="EMBL" id="JAPDOD010000056">
    <property type="protein sequence ID" value="MDA0166025.1"/>
    <property type="molecule type" value="Genomic_DNA"/>
</dbReference>
<sequence>KQQAGSDDEAHGRGLGIVDAFDTAGRLRVAQFGHLNAPWGLAQAPAGFGRFSGDLLIGNFGDGRISACLLKASTRGDHLAGDARWAPFHAKGQLGWSGIGLARR</sequence>
<keyword evidence="2" id="KW-1185">Reference proteome</keyword>
<name>A0A9X3N2V0_9ACTN</name>
<evidence type="ECO:0008006" key="3">
    <source>
        <dbReference type="Google" id="ProtNLM"/>
    </source>
</evidence>
<comment type="caution">
    <text evidence="1">The sequence shown here is derived from an EMBL/GenBank/DDBJ whole genome shotgun (WGS) entry which is preliminary data.</text>
</comment>
<dbReference type="AlphaFoldDB" id="A0A9X3N2V0"/>